<evidence type="ECO:0000313" key="2">
    <source>
        <dbReference type="Proteomes" id="UP000199614"/>
    </source>
</evidence>
<dbReference type="Gene3D" id="3.40.50.1240">
    <property type="entry name" value="Phosphoglycerate mutase-like"/>
    <property type="match status" value="1"/>
</dbReference>
<sequence length="191" mass="19796">MSRVSTRVTLVVHAETAATRSAAFPVDEPPTRRGTAAAAAARDHVPRAGELRHAPDRACAGTCAALGLDTVPDPALRGWDAGRWAGRDLDAVAAAEPGALRAWLDDPAAAPHGGESLQELIRRTATWLSARPGGHTLAVCGPVVARAAVVHVIGAPPSGFWRVDAGPLTVTDLRGGPDRWTVRAASRPLSP</sequence>
<dbReference type="RefSeq" id="WP_093335971.1">
    <property type="nucleotide sequence ID" value="NZ_FOUY01000001.1"/>
</dbReference>
<gene>
    <name evidence="1" type="ORF">SAMN05216207_1001307</name>
</gene>
<accession>A0A1I4S916</accession>
<dbReference type="Proteomes" id="UP000199614">
    <property type="component" value="Unassembled WGS sequence"/>
</dbReference>
<dbReference type="InterPro" id="IPR013078">
    <property type="entry name" value="His_Pase_superF_clade-1"/>
</dbReference>
<keyword evidence="2" id="KW-1185">Reference proteome</keyword>
<dbReference type="OrthoDB" id="7502553at2"/>
<protein>
    <submittedName>
        <fullName evidence="1">Broad specificity phosphatase PhoE</fullName>
    </submittedName>
</protein>
<name>A0A1I4S916_PSUAM</name>
<dbReference type="InterPro" id="IPR029033">
    <property type="entry name" value="His_PPase_superfam"/>
</dbReference>
<dbReference type="AlphaFoldDB" id="A0A1I4S916"/>
<dbReference type="SUPFAM" id="SSF53254">
    <property type="entry name" value="Phosphoglycerate mutase-like"/>
    <property type="match status" value="1"/>
</dbReference>
<organism evidence="1 2">
    <name type="scientific">Pseudonocardia ammonioxydans</name>
    <dbReference type="NCBI Taxonomy" id="260086"/>
    <lineage>
        <taxon>Bacteria</taxon>
        <taxon>Bacillati</taxon>
        <taxon>Actinomycetota</taxon>
        <taxon>Actinomycetes</taxon>
        <taxon>Pseudonocardiales</taxon>
        <taxon>Pseudonocardiaceae</taxon>
        <taxon>Pseudonocardia</taxon>
    </lineage>
</organism>
<proteinExistence type="predicted"/>
<reference evidence="1 2" key="1">
    <citation type="submission" date="2016-10" db="EMBL/GenBank/DDBJ databases">
        <authorList>
            <person name="de Groot N.N."/>
        </authorList>
    </citation>
    <scope>NUCLEOTIDE SEQUENCE [LARGE SCALE GENOMIC DNA]</scope>
    <source>
        <strain evidence="1 2">CGMCC 4.1877</strain>
    </source>
</reference>
<evidence type="ECO:0000313" key="1">
    <source>
        <dbReference type="EMBL" id="SFM60831.1"/>
    </source>
</evidence>
<dbReference type="Pfam" id="PF00300">
    <property type="entry name" value="His_Phos_1"/>
    <property type="match status" value="1"/>
</dbReference>
<dbReference type="EMBL" id="FOUY01000001">
    <property type="protein sequence ID" value="SFM60831.1"/>
    <property type="molecule type" value="Genomic_DNA"/>
</dbReference>
<dbReference type="STRING" id="260086.SAMN05216207_1001307"/>